<name>A0A6M0Q5B3_9BACI</name>
<accession>A0A6M0Q5B3</accession>
<dbReference type="RefSeq" id="WP_163178898.1">
    <property type="nucleotide sequence ID" value="NZ_JAAIWM010000002.1"/>
</dbReference>
<protein>
    <recommendedName>
        <fullName evidence="4">Collagenase</fullName>
    </recommendedName>
</protein>
<feature type="transmembrane region" description="Helical" evidence="1">
    <location>
        <begin position="5"/>
        <end position="26"/>
    </location>
</feature>
<organism evidence="2 3">
    <name type="scientific">Bacillus mesophilus</name>
    <dbReference type="NCBI Taxonomy" id="1808955"/>
    <lineage>
        <taxon>Bacteria</taxon>
        <taxon>Bacillati</taxon>
        <taxon>Bacillota</taxon>
        <taxon>Bacilli</taxon>
        <taxon>Bacillales</taxon>
        <taxon>Bacillaceae</taxon>
        <taxon>Bacillus</taxon>
    </lineage>
</organism>
<reference evidence="2 3" key="1">
    <citation type="submission" date="2020-02" db="EMBL/GenBank/DDBJ databases">
        <title>Bacillus aquiflavi sp. nov., isolated from yellow water of strong flavor Chinese baijiu in Yibin region of China.</title>
        <authorList>
            <person name="Xie J."/>
        </authorList>
    </citation>
    <scope>NUCLEOTIDE SEQUENCE [LARGE SCALE GENOMIC DNA]</scope>
    <source>
        <strain evidence="2 3">SA4</strain>
    </source>
</reference>
<comment type="caution">
    <text evidence="2">The sequence shown here is derived from an EMBL/GenBank/DDBJ whole genome shotgun (WGS) entry which is preliminary data.</text>
</comment>
<keyword evidence="3" id="KW-1185">Reference proteome</keyword>
<dbReference type="EMBL" id="JAAIWM010000002">
    <property type="protein sequence ID" value="NEY71444.1"/>
    <property type="molecule type" value="Genomic_DNA"/>
</dbReference>
<evidence type="ECO:0000313" key="2">
    <source>
        <dbReference type="EMBL" id="NEY71444.1"/>
    </source>
</evidence>
<keyword evidence="1" id="KW-0472">Membrane</keyword>
<dbReference type="SUPFAM" id="SSF48452">
    <property type="entry name" value="TPR-like"/>
    <property type="match status" value="1"/>
</dbReference>
<feature type="transmembrane region" description="Helical" evidence="1">
    <location>
        <begin position="32"/>
        <end position="56"/>
    </location>
</feature>
<sequence>MLKKVFFTILGLMGTTFLIVFSYLYLDNLKGTIFLVIALLVLFAFFIIAIIGLVRGRLRLIKLNNRTNISFVFLYLIATSLFLLIIWSLNFSLQLEFGSLSAREKIYYLQNGEISEETKLSFIQDYPVIEHEHIKFIYHPETEHQVQEIISSLDKITTLEQKVFGEKVKKSEPLEVIVLINSKDFLKLNPFFDEIVGGSYNSENKRVMIYKENESLENRESIMLGTFVHEYSHYLFDLYSSEIGLSGTGDDIPTWYEEGISEYMRWNVTKPLEFHGQINPDLAFTNLHTSEEWYAANEEVYYLAREAINYIVEHNQGNKKILSDILLDQTKTGSFEDSFLKLTGITVDSLNETIVSLVGKFSNIYRLENLELIIDQDKQNHTAVDLSIALSLIESYIGFNNFYDAIELLELLNNQYPNNEEVYWYLGLCNYYVSNFSSAIDWFNKIPDPTENVYKYLSELYLLQGDITQSQLLAKKSLEAAEENTNETIKKWKEGYDAFLTDKSNNPNSTFSLTTEFFDSARIELFKRELTNYDGNIDSQKILNIAFLEMQRHQFNEASTLVSMINKTSKSPEMLMLEDVLNGVSLKGKSNQTFIGEAFQSYNNGKKEEAYNLLNGKMSDESFKNKELVLFTLFYLHVQDNDVEGSELYYDTFMNKLTDDYNPDFWMALSNSFTKSFKEARQVK</sequence>
<keyword evidence="1" id="KW-1133">Transmembrane helix</keyword>
<keyword evidence="1" id="KW-0812">Transmembrane</keyword>
<dbReference type="InterPro" id="IPR011990">
    <property type="entry name" value="TPR-like_helical_dom_sf"/>
</dbReference>
<dbReference type="AlphaFoldDB" id="A0A6M0Q5B3"/>
<gene>
    <name evidence="2" type="ORF">G4D63_06765</name>
</gene>
<evidence type="ECO:0008006" key="4">
    <source>
        <dbReference type="Google" id="ProtNLM"/>
    </source>
</evidence>
<evidence type="ECO:0000313" key="3">
    <source>
        <dbReference type="Proteomes" id="UP000481043"/>
    </source>
</evidence>
<feature type="transmembrane region" description="Helical" evidence="1">
    <location>
        <begin position="68"/>
        <end position="89"/>
    </location>
</feature>
<proteinExistence type="predicted"/>
<evidence type="ECO:0000256" key="1">
    <source>
        <dbReference type="SAM" id="Phobius"/>
    </source>
</evidence>
<dbReference type="Proteomes" id="UP000481043">
    <property type="component" value="Unassembled WGS sequence"/>
</dbReference>
<dbReference type="Gene3D" id="3.40.30.160">
    <property type="entry name" value="Collagenase ColT, N-terminal domain"/>
    <property type="match status" value="1"/>
</dbReference>
<dbReference type="Gene3D" id="1.25.40.10">
    <property type="entry name" value="Tetratricopeptide repeat domain"/>
    <property type="match status" value="1"/>
</dbReference>